<sequence>MAPGKSKNLSQLLKAKADAISSKERECVLMWDEMNSAEHDRSAQAGNHVLVFVLRGSQYNWRQHVAYYVSDNAVCGTQLSRIILDMLDYVEDIDFKKEKPYIERYERKIFYNYDTPHLLKCLRNNFRLHQMTVEGNNVSWDVMK</sequence>
<accession>A0A232EYP5</accession>
<keyword evidence="3" id="KW-1185">Reference proteome</keyword>
<dbReference type="Pfam" id="PF21787">
    <property type="entry name" value="TNP-like_RNaseH_N"/>
    <property type="match status" value="1"/>
</dbReference>
<dbReference type="Proteomes" id="UP000215335">
    <property type="component" value="Unassembled WGS sequence"/>
</dbReference>
<evidence type="ECO:0000313" key="3">
    <source>
        <dbReference type="Proteomes" id="UP000215335"/>
    </source>
</evidence>
<feature type="domain" description="Transposable element P transposase-like RNase H" evidence="1">
    <location>
        <begin position="40"/>
        <end position="96"/>
    </location>
</feature>
<reference evidence="2 3" key="1">
    <citation type="journal article" date="2017" name="Curr. Biol.">
        <title>The Evolution of Venom by Co-option of Single-Copy Genes.</title>
        <authorList>
            <person name="Martinson E.O."/>
            <person name="Mrinalini"/>
            <person name="Kelkar Y.D."/>
            <person name="Chang C.H."/>
            <person name="Werren J.H."/>
        </authorList>
    </citation>
    <scope>NUCLEOTIDE SEQUENCE [LARGE SCALE GENOMIC DNA]</scope>
    <source>
        <strain evidence="2 3">Alberta</strain>
        <tissue evidence="2">Whole body</tissue>
    </source>
</reference>
<dbReference type="AlphaFoldDB" id="A0A232EYP5"/>
<comment type="caution">
    <text evidence="2">The sequence shown here is derived from an EMBL/GenBank/DDBJ whole genome shotgun (WGS) entry which is preliminary data.</text>
</comment>
<evidence type="ECO:0000259" key="1">
    <source>
        <dbReference type="Pfam" id="PF21787"/>
    </source>
</evidence>
<dbReference type="EMBL" id="NNAY01001661">
    <property type="protein sequence ID" value="OXU23288.1"/>
    <property type="molecule type" value="Genomic_DNA"/>
</dbReference>
<name>A0A232EYP5_9HYME</name>
<gene>
    <name evidence="2" type="ORF">TSAR_004503</name>
</gene>
<evidence type="ECO:0000313" key="2">
    <source>
        <dbReference type="EMBL" id="OXU23288.1"/>
    </source>
</evidence>
<protein>
    <recommendedName>
        <fullName evidence="1">Transposable element P transposase-like RNase H domain-containing protein</fullName>
    </recommendedName>
</protein>
<proteinExistence type="predicted"/>
<dbReference type="InterPro" id="IPR048365">
    <property type="entry name" value="TNP-like_RNaseH_N"/>
</dbReference>
<dbReference type="STRING" id="543379.A0A232EYP5"/>
<organism evidence="2 3">
    <name type="scientific">Trichomalopsis sarcophagae</name>
    <dbReference type="NCBI Taxonomy" id="543379"/>
    <lineage>
        <taxon>Eukaryota</taxon>
        <taxon>Metazoa</taxon>
        <taxon>Ecdysozoa</taxon>
        <taxon>Arthropoda</taxon>
        <taxon>Hexapoda</taxon>
        <taxon>Insecta</taxon>
        <taxon>Pterygota</taxon>
        <taxon>Neoptera</taxon>
        <taxon>Endopterygota</taxon>
        <taxon>Hymenoptera</taxon>
        <taxon>Apocrita</taxon>
        <taxon>Proctotrupomorpha</taxon>
        <taxon>Chalcidoidea</taxon>
        <taxon>Pteromalidae</taxon>
        <taxon>Pteromalinae</taxon>
        <taxon>Trichomalopsis</taxon>
    </lineage>
</organism>